<protein>
    <submittedName>
        <fullName evidence="4">T9SS C-terminal target domain-containing protein</fullName>
    </submittedName>
</protein>
<evidence type="ECO:0000313" key="5">
    <source>
        <dbReference type="Proteomes" id="UP000271937"/>
    </source>
</evidence>
<evidence type="ECO:0000259" key="3">
    <source>
        <dbReference type="Pfam" id="PF18962"/>
    </source>
</evidence>
<name>A0A3P3WG16_9FLAO</name>
<dbReference type="InterPro" id="IPR026444">
    <property type="entry name" value="Secre_tail"/>
</dbReference>
<evidence type="ECO:0000256" key="1">
    <source>
        <dbReference type="ARBA" id="ARBA00022729"/>
    </source>
</evidence>
<feature type="signal peptide" evidence="2">
    <location>
        <begin position="1"/>
        <end position="20"/>
    </location>
</feature>
<feature type="chain" id="PRO_5018189119" evidence="2">
    <location>
        <begin position="21"/>
        <end position="487"/>
    </location>
</feature>
<feature type="domain" description="Secretion system C-terminal sorting" evidence="3">
    <location>
        <begin position="419"/>
        <end position="486"/>
    </location>
</feature>
<evidence type="ECO:0000313" key="4">
    <source>
        <dbReference type="EMBL" id="RRJ92539.1"/>
    </source>
</evidence>
<dbReference type="InterPro" id="IPR012334">
    <property type="entry name" value="Pectin_lyas_fold"/>
</dbReference>
<dbReference type="NCBIfam" id="TIGR04183">
    <property type="entry name" value="Por_Secre_tail"/>
    <property type="match status" value="1"/>
</dbReference>
<dbReference type="EMBL" id="RQVR01000005">
    <property type="protein sequence ID" value="RRJ92539.1"/>
    <property type="molecule type" value="Genomic_DNA"/>
</dbReference>
<dbReference type="InterPro" id="IPR022441">
    <property type="entry name" value="Para_beta_helix_rpt-2"/>
</dbReference>
<sequence length="487" mass="51660">MKQKLLYLLFLVLSASALKAQFTTPNTGVTWDLDDLVTNAPTAITFSGGIYTLSQNLTIAPNDNLLIDSDVTLHMDANIQITVQGDFTCDSNGIIITATNTAAPYNSIIFETGSSGFMRNTTINYGKGIRLSTGDFEMQSCTMSYHVPGTTTSSAINFSTGSPLINNSTFTFNNYPAFSSGANQETSPTISNNYLFANNQSNTNRPQINMGPSGADTLRIVGNTIIGDPTKIMVGGISASSLLGNQNKVIIDGNTIRDNRYGITVVGANSSGFIRNNIIEDNDTQNSPNLGGSGISLNASGATTMNIIATNNQFRRNLWGITVIGTARINLGDGDLNPGGNVFADNGNGGQAYALFNNTALPIMAMNNCWIEGATLTPTNVENVISHQVDDATLGLVTFTPFGCDALSIPSFSTSRPIIYPNPSNGIVTISIIENGTASVFSINGMLIGKYNLNEGNNSINLNLASGVYILKTETSTSNYSQKLVIQ</sequence>
<dbReference type="SMART" id="SM00710">
    <property type="entry name" value="PbH1"/>
    <property type="match status" value="5"/>
</dbReference>
<dbReference type="SUPFAM" id="SSF51126">
    <property type="entry name" value="Pectin lyase-like"/>
    <property type="match status" value="1"/>
</dbReference>
<dbReference type="InterPro" id="IPR011050">
    <property type="entry name" value="Pectin_lyase_fold/virulence"/>
</dbReference>
<dbReference type="NCBIfam" id="TIGR03804">
    <property type="entry name" value="para_beta_helix"/>
    <property type="match status" value="1"/>
</dbReference>
<dbReference type="InterPro" id="IPR006626">
    <property type="entry name" value="PbH1"/>
</dbReference>
<gene>
    <name evidence="4" type="ORF">EG849_06040</name>
</gene>
<keyword evidence="5" id="KW-1185">Reference proteome</keyword>
<dbReference type="Proteomes" id="UP000271937">
    <property type="component" value="Unassembled WGS sequence"/>
</dbReference>
<dbReference type="RefSeq" id="WP_125012180.1">
    <property type="nucleotide sequence ID" value="NZ_RQVR01000005.1"/>
</dbReference>
<keyword evidence="1 2" id="KW-0732">Signal</keyword>
<dbReference type="AlphaFoldDB" id="A0A3P3WG16"/>
<dbReference type="OrthoDB" id="1230183at2"/>
<dbReference type="Gene3D" id="2.160.20.10">
    <property type="entry name" value="Single-stranded right-handed beta-helix, Pectin lyase-like"/>
    <property type="match status" value="1"/>
</dbReference>
<evidence type="ECO:0000256" key="2">
    <source>
        <dbReference type="SAM" id="SignalP"/>
    </source>
</evidence>
<accession>A0A3P3WG16</accession>
<reference evidence="4 5" key="1">
    <citation type="submission" date="2018-11" db="EMBL/GenBank/DDBJ databases">
        <title>Flavobacterium sp. nov., YIM 102600 draft genome.</title>
        <authorList>
            <person name="Li G."/>
            <person name="Jiang Y."/>
        </authorList>
    </citation>
    <scope>NUCLEOTIDE SEQUENCE [LARGE SCALE GENOMIC DNA]</scope>
    <source>
        <strain evidence="4 5">YIM 102600</strain>
    </source>
</reference>
<organism evidence="4 5">
    <name type="scientific">Flavobacterium macacae</name>
    <dbReference type="NCBI Taxonomy" id="2488993"/>
    <lineage>
        <taxon>Bacteria</taxon>
        <taxon>Pseudomonadati</taxon>
        <taxon>Bacteroidota</taxon>
        <taxon>Flavobacteriia</taxon>
        <taxon>Flavobacteriales</taxon>
        <taxon>Flavobacteriaceae</taxon>
        <taxon>Flavobacterium</taxon>
    </lineage>
</organism>
<dbReference type="Pfam" id="PF18962">
    <property type="entry name" value="Por_Secre_tail"/>
    <property type="match status" value="1"/>
</dbReference>
<comment type="caution">
    <text evidence="4">The sequence shown here is derived from an EMBL/GenBank/DDBJ whole genome shotgun (WGS) entry which is preliminary data.</text>
</comment>
<proteinExistence type="predicted"/>